<gene>
    <name evidence="1" type="ORF">LCGC14_1472910</name>
</gene>
<name>A0A0F9JBV5_9ZZZZ</name>
<reference evidence="1" key="1">
    <citation type="journal article" date="2015" name="Nature">
        <title>Complex archaea that bridge the gap between prokaryotes and eukaryotes.</title>
        <authorList>
            <person name="Spang A."/>
            <person name="Saw J.H."/>
            <person name="Jorgensen S.L."/>
            <person name="Zaremba-Niedzwiedzka K."/>
            <person name="Martijn J."/>
            <person name="Lind A.E."/>
            <person name="van Eijk R."/>
            <person name="Schleper C."/>
            <person name="Guy L."/>
            <person name="Ettema T.J."/>
        </authorList>
    </citation>
    <scope>NUCLEOTIDE SEQUENCE</scope>
</reference>
<evidence type="ECO:0000313" key="1">
    <source>
        <dbReference type="EMBL" id="KKM67259.1"/>
    </source>
</evidence>
<dbReference type="EMBL" id="LAZR01010380">
    <property type="protein sequence ID" value="KKM67259.1"/>
    <property type="molecule type" value="Genomic_DNA"/>
</dbReference>
<organism evidence="1">
    <name type="scientific">marine sediment metagenome</name>
    <dbReference type="NCBI Taxonomy" id="412755"/>
    <lineage>
        <taxon>unclassified sequences</taxon>
        <taxon>metagenomes</taxon>
        <taxon>ecological metagenomes</taxon>
    </lineage>
</organism>
<comment type="caution">
    <text evidence="1">The sequence shown here is derived from an EMBL/GenBank/DDBJ whole genome shotgun (WGS) entry which is preliminary data.</text>
</comment>
<proteinExistence type="predicted"/>
<dbReference type="AlphaFoldDB" id="A0A0F9JBV5"/>
<accession>A0A0F9JBV5</accession>
<sequence>MVKYKHCEKCKSIYNTESWIGEVHVYTGICPSCMAGEQQENQMQQKNAVDPYINKNITEETERLKDIHEHTQTSPIEIEKDLLSGLGQKANDVLFGEGSINVLIKEIKDGLIDKAKKRIGETFQSFDVNKIDAQKVVNYAENILDYLNEYKNYMDNVIKKLQDNRKMKVKTAIGKVFKESMVNMPKDVAKDVLLNKKARLKIVSEKAVKWYNIYSDTRDVFELTKQMGLHPFKEIQKKLSTLPFYSSS</sequence>
<protein>
    <submittedName>
        <fullName evidence="1">Uncharacterized protein</fullName>
    </submittedName>
</protein>